<feature type="domain" description="Peptidase M1 membrane alanine aminopeptidase" evidence="15">
    <location>
        <begin position="346"/>
        <end position="486"/>
    </location>
</feature>
<dbReference type="InterPro" id="IPR042097">
    <property type="entry name" value="Aminopeptidase_N-like_N_sf"/>
</dbReference>
<dbReference type="SUPFAM" id="SSF55486">
    <property type="entry name" value="Metalloproteases ('zincins'), catalytic domain"/>
    <property type="match status" value="1"/>
</dbReference>
<feature type="signal peptide" evidence="14">
    <location>
        <begin position="1"/>
        <end position="25"/>
    </location>
</feature>
<keyword evidence="9" id="KW-0862">Zinc</keyword>
<evidence type="ECO:0000256" key="8">
    <source>
        <dbReference type="ARBA" id="ARBA00022801"/>
    </source>
</evidence>
<keyword evidence="7" id="KW-0479">Metal-binding</keyword>
<feature type="chain" id="PRO_5038719458" description="Aminopeptidase N" evidence="14">
    <location>
        <begin position="26"/>
        <end position="495"/>
    </location>
</feature>
<evidence type="ECO:0000256" key="11">
    <source>
        <dbReference type="ARBA" id="ARBA00029811"/>
    </source>
</evidence>
<dbReference type="RefSeq" id="WP_084008795.1">
    <property type="nucleotide sequence ID" value="NZ_BDCX01000014.1"/>
</dbReference>
<dbReference type="GO" id="GO:0008237">
    <property type="term" value="F:metallopeptidase activity"/>
    <property type="evidence" value="ECO:0007669"/>
    <property type="project" value="UniProtKB-KW"/>
</dbReference>
<evidence type="ECO:0000259" key="16">
    <source>
        <dbReference type="Pfam" id="PF17900"/>
    </source>
</evidence>
<evidence type="ECO:0000256" key="9">
    <source>
        <dbReference type="ARBA" id="ARBA00022833"/>
    </source>
</evidence>
<keyword evidence="8" id="KW-0378">Hydrolase</keyword>
<organism evidence="17 18">
    <name type="scientific">Planomonospora sphaerica</name>
    <dbReference type="NCBI Taxonomy" id="161355"/>
    <lineage>
        <taxon>Bacteria</taxon>
        <taxon>Bacillati</taxon>
        <taxon>Actinomycetota</taxon>
        <taxon>Actinomycetes</taxon>
        <taxon>Streptosporangiales</taxon>
        <taxon>Streptosporangiaceae</taxon>
        <taxon>Planomonospora</taxon>
    </lineage>
</organism>
<dbReference type="InterPro" id="IPR006311">
    <property type="entry name" value="TAT_signal"/>
</dbReference>
<keyword evidence="6" id="KW-0645">Protease</keyword>
<dbReference type="PRINTS" id="PR00756">
    <property type="entry name" value="ALADIPTASE"/>
</dbReference>
<dbReference type="PROSITE" id="PS51318">
    <property type="entry name" value="TAT"/>
    <property type="match status" value="1"/>
</dbReference>
<dbReference type="STRING" id="161355.PS9374_05276"/>
<dbReference type="Pfam" id="PF01433">
    <property type="entry name" value="Peptidase_M1"/>
    <property type="match status" value="1"/>
</dbReference>
<evidence type="ECO:0000259" key="15">
    <source>
        <dbReference type="Pfam" id="PF01433"/>
    </source>
</evidence>
<gene>
    <name evidence="17" type="ORF">PS9374_05276</name>
</gene>
<dbReference type="EMBL" id="BDCX01000014">
    <property type="protein sequence ID" value="GAT69599.1"/>
    <property type="molecule type" value="Genomic_DNA"/>
</dbReference>
<comment type="similarity">
    <text evidence="3">Belongs to the peptidase M1 family.</text>
</comment>
<evidence type="ECO:0000256" key="6">
    <source>
        <dbReference type="ARBA" id="ARBA00022670"/>
    </source>
</evidence>
<dbReference type="PANTHER" id="PTHR11533">
    <property type="entry name" value="PROTEASE M1 ZINC METALLOPROTEASE"/>
    <property type="match status" value="1"/>
</dbReference>
<keyword evidence="14" id="KW-0732">Signal</keyword>
<dbReference type="InterPro" id="IPR050344">
    <property type="entry name" value="Peptidase_M1_aminopeptidases"/>
</dbReference>
<evidence type="ECO:0000256" key="2">
    <source>
        <dbReference type="ARBA" id="ARBA00001947"/>
    </source>
</evidence>
<evidence type="ECO:0000256" key="3">
    <source>
        <dbReference type="ARBA" id="ARBA00010136"/>
    </source>
</evidence>
<evidence type="ECO:0000256" key="13">
    <source>
        <dbReference type="SAM" id="MobiDB-lite"/>
    </source>
</evidence>
<dbReference type="CDD" id="cd09603">
    <property type="entry name" value="M1_APN_like"/>
    <property type="match status" value="1"/>
</dbReference>
<protein>
    <recommendedName>
        <fullName evidence="5">Aminopeptidase N</fullName>
        <ecNumber evidence="4">3.4.11.2</ecNumber>
    </recommendedName>
    <alternativeName>
        <fullName evidence="11">Alanine aminopeptidase</fullName>
    </alternativeName>
    <alternativeName>
        <fullName evidence="12">Lysyl aminopeptidase</fullName>
    </alternativeName>
</protein>
<dbReference type="GO" id="GO:0008270">
    <property type="term" value="F:zinc ion binding"/>
    <property type="evidence" value="ECO:0007669"/>
    <property type="project" value="InterPro"/>
</dbReference>
<dbReference type="GO" id="GO:0016285">
    <property type="term" value="F:alanyl aminopeptidase activity"/>
    <property type="evidence" value="ECO:0007669"/>
    <property type="project" value="UniProtKB-EC"/>
</dbReference>
<dbReference type="Gene3D" id="1.10.390.10">
    <property type="entry name" value="Neutral Protease Domain 2"/>
    <property type="match status" value="1"/>
</dbReference>
<evidence type="ECO:0000313" key="18">
    <source>
        <dbReference type="Proteomes" id="UP000077701"/>
    </source>
</evidence>
<evidence type="ECO:0000256" key="4">
    <source>
        <dbReference type="ARBA" id="ARBA00012564"/>
    </source>
</evidence>
<dbReference type="OrthoDB" id="100605at2"/>
<dbReference type="Pfam" id="PF17900">
    <property type="entry name" value="Peptidase_M1_N"/>
    <property type="match status" value="1"/>
</dbReference>
<dbReference type="PROSITE" id="PS51257">
    <property type="entry name" value="PROKAR_LIPOPROTEIN"/>
    <property type="match status" value="1"/>
</dbReference>
<keyword evidence="18" id="KW-1185">Reference proteome</keyword>
<comment type="cofactor">
    <cofactor evidence="2">
        <name>Zn(2+)</name>
        <dbReference type="ChEBI" id="CHEBI:29105"/>
    </cofactor>
</comment>
<dbReference type="Proteomes" id="UP000077701">
    <property type="component" value="Unassembled WGS sequence"/>
</dbReference>
<evidence type="ECO:0000256" key="5">
    <source>
        <dbReference type="ARBA" id="ARBA00015611"/>
    </source>
</evidence>
<dbReference type="InterPro" id="IPR027268">
    <property type="entry name" value="Peptidase_M4/M1_CTD_sf"/>
</dbReference>
<evidence type="ECO:0000313" key="17">
    <source>
        <dbReference type="EMBL" id="GAT69599.1"/>
    </source>
</evidence>
<name>A0A171DL78_9ACTN</name>
<feature type="region of interest" description="Disordered" evidence="13">
    <location>
        <begin position="27"/>
        <end position="77"/>
    </location>
</feature>
<evidence type="ECO:0000256" key="7">
    <source>
        <dbReference type="ARBA" id="ARBA00022723"/>
    </source>
</evidence>
<evidence type="ECO:0000256" key="14">
    <source>
        <dbReference type="SAM" id="SignalP"/>
    </source>
</evidence>
<proteinExistence type="inferred from homology"/>
<sequence>MASTTSRRRALAAAAVLLCTTTGTAACSSPGGDGGSSSPAAGRTVPSGATAPQPDGTGALPPGAGAPGIGDPDFPSDGNGGYDVARYRLVLGYDPATRHLSGTAGIRAKATQELTRFNLDLSGFTVGRVTVDGRAAAFERSGTELTVIPGRPLPEGADFTVEVSYAGEPKPVTGSSNLGTYGFIPTRDGAFVTCEPNGAKTWFPGNDHPADKALYEFEITVPEGITALANGELTGEPVTRGGKTTYSWREDHPMVTYLATMTLGKFTLREGKTASGIKNLAAVDPRFRGSLDKLYTLSGKITDYWATVFGPYPFSSTGGVVDDFSAGYALENQTKPMYGGFSPGEGIIAHELAHQWFGNSLSIKRWKDLWLNEGFATYAEWLWEEHQGDATAEQTFRLHYAAPAGDAIWKYAPGRARPDDLFNDSVYTRGGMTLHALRRKIGDRDFFELLKTWNREHRYGYVTTEEFTALAEKISGKELDALFDAWLFQESKPAA</sequence>
<reference evidence="18" key="2">
    <citation type="submission" date="2016-04" db="EMBL/GenBank/DDBJ databases">
        <title>Planomonospora sphaerica JCM9374 whole genome shotgun sequence.</title>
        <authorList>
            <person name="Suzuki T."/>
            <person name="Dohra H."/>
            <person name="Kodani S."/>
        </authorList>
    </citation>
    <scope>NUCLEOTIDE SEQUENCE [LARGE SCALE GENOMIC DNA]</scope>
    <source>
        <strain evidence="18">JCM 9374</strain>
    </source>
</reference>
<keyword evidence="10" id="KW-0482">Metalloprotease</keyword>
<evidence type="ECO:0000256" key="1">
    <source>
        <dbReference type="ARBA" id="ARBA00000098"/>
    </source>
</evidence>
<feature type="compositionally biased region" description="Low complexity" evidence="13">
    <location>
        <begin position="27"/>
        <end position="42"/>
    </location>
</feature>
<dbReference type="AlphaFoldDB" id="A0A171DL78"/>
<dbReference type="PANTHER" id="PTHR11533:SF297">
    <property type="entry name" value="AMINOPEPTIDASE N"/>
    <property type="match status" value="1"/>
</dbReference>
<comment type="catalytic activity">
    <reaction evidence="1">
        <text>Release of an N-terminal amino acid, Xaa-|-Yaa- from a peptide, amide or arylamide. Xaa is preferably Ala, but may be most amino acids including Pro (slow action). When a terminal hydrophobic residue is followed by a prolyl residue, the two may be released as an intact Xaa-Pro dipeptide.</text>
        <dbReference type="EC" id="3.4.11.2"/>
    </reaction>
</comment>
<comment type="caution">
    <text evidence="17">The sequence shown here is derived from an EMBL/GenBank/DDBJ whole genome shotgun (WGS) entry which is preliminary data.</text>
</comment>
<dbReference type="InterPro" id="IPR001930">
    <property type="entry name" value="Peptidase_M1"/>
</dbReference>
<feature type="compositionally biased region" description="Low complexity" evidence="13">
    <location>
        <begin position="54"/>
        <end position="75"/>
    </location>
</feature>
<evidence type="ECO:0000256" key="12">
    <source>
        <dbReference type="ARBA" id="ARBA00031533"/>
    </source>
</evidence>
<dbReference type="GO" id="GO:0006508">
    <property type="term" value="P:proteolysis"/>
    <property type="evidence" value="ECO:0007669"/>
    <property type="project" value="UniProtKB-KW"/>
</dbReference>
<accession>A0A171DL78</accession>
<dbReference type="SUPFAM" id="SSF63737">
    <property type="entry name" value="Leukotriene A4 hydrolase N-terminal domain"/>
    <property type="match status" value="1"/>
</dbReference>
<reference evidence="17 18" key="1">
    <citation type="journal article" date="2016" name="Genome Announc.">
        <title>Draft Genome Sequence of Planomonospora sphaerica JCM9374, a Rare Actinomycete.</title>
        <authorList>
            <person name="Dohra H."/>
            <person name="Suzuki T."/>
            <person name="Inoue Y."/>
            <person name="Kodani S."/>
        </authorList>
    </citation>
    <scope>NUCLEOTIDE SEQUENCE [LARGE SCALE GENOMIC DNA]</scope>
    <source>
        <strain evidence="17 18">JCM 9374</strain>
    </source>
</reference>
<dbReference type="InterPro" id="IPR045357">
    <property type="entry name" value="Aminopeptidase_N-like_N"/>
</dbReference>
<dbReference type="EC" id="3.4.11.2" evidence="4"/>
<feature type="domain" description="Aminopeptidase N-like N-terminal" evidence="16">
    <location>
        <begin position="86"/>
        <end position="258"/>
    </location>
</feature>
<evidence type="ECO:0000256" key="10">
    <source>
        <dbReference type="ARBA" id="ARBA00023049"/>
    </source>
</evidence>
<dbReference type="InterPro" id="IPR014782">
    <property type="entry name" value="Peptidase_M1_dom"/>
</dbReference>
<dbReference type="Gene3D" id="2.60.40.1730">
    <property type="entry name" value="tricorn interacting facor f3 domain"/>
    <property type="match status" value="1"/>
</dbReference>